<proteinExistence type="predicted"/>
<organism evidence="3 4">
    <name type="scientific">Auricularia subglabra (strain TFB-10046 / SS5)</name>
    <name type="common">White-rot fungus</name>
    <name type="synonym">Auricularia delicata (strain TFB10046)</name>
    <dbReference type="NCBI Taxonomy" id="717982"/>
    <lineage>
        <taxon>Eukaryota</taxon>
        <taxon>Fungi</taxon>
        <taxon>Dikarya</taxon>
        <taxon>Basidiomycota</taxon>
        <taxon>Agaricomycotina</taxon>
        <taxon>Agaricomycetes</taxon>
        <taxon>Auriculariales</taxon>
        <taxon>Auriculariaceae</taxon>
        <taxon>Auricularia</taxon>
    </lineage>
</organism>
<dbReference type="InterPro" id="IPR029058">
    <property type="entry name" value="AB_hydrolase_fold"/>
</dbReference>
<dbReference type="InParanoid" id="J0WUB7"/>
<dbReference type="EMBL" id="JH687863">
    <property type="protein sequence ID" value="EJD36364.1"/>
    <property type="molecule type" value="Genomic_DNA"/>
</dbReference>
<evidence type="ECO:0000256" key="1">
    <source>
        <dbReference type="SAM" id="MobiDB-lite"/>
    </source>
</evidence>
<accession>J0WUB7</accession>
<feature type="compositionally biased region" description="Basic and acidic residues" evidence="1">
    <location>
        <begin position="68"/>
        <end position="81"/>
    </location>
</feature>
<sequence>MSVNALQSYPRPADAIDPPPEISDPTLPLLSPPPNSSPPYVPPSRGSWHDGWTRSTHVAPAAYPRKPTMREPGGDPSPKDILRRRAEHYAGRWERLESRGEVLWTVVERFVRAASSGDTPSPGRPITLFCVHANGLHKETFDETLRQLLTTGLPGGDVVSEVWTLDAVTHGEGACINASELPDTFDWTDHVRDILDFLLAYLPSDTRLALPSILPRLPTSDIAGRRRSGYSERRLVAIGHSQGGACVALAACDSPSLFDSIIFMDPLIVTPVHKEVNHDRYVVGAAKRRDTEEASSALLASPYFQRWDPAVFRAYVEHGMYEESAPPFRVRLKCSPYQEASSFSETRAPVVAWCRLAELPERVTLFWVLANKAENRGTGGDDGTPQLIWRRPGNSSNVRVPGAGHLIVQHAPKALADLVAEFLEQKYCGIPKARI</sequence>
<dbReference type="SUPFAM" id="SSF53474">
    <property type="entry name" value="alpha/beta-Hydrolases"/>
    <property type="match status" value="1"/>
</dbReference>
<evidence type="ECO:0000313" key="4">
    <source>
        <dbReference type="Proteomes" id="UP000006514"/>
    </source>
</evidence>
<dbReference type="Gene3D" id="3.40.50.1820">
    <property type="entry name" value="alpha/beta hydrolase"/>
    <property type="match status" value="1"/>
</dbReference>
<dbReference type="Pfam" id="PF12697">
    <property type="entry name" value="Abhydrolase_6"/>
    <property type="match status" value="1"/>
</dbReference>
<keyword evidence="4" id="KW-1185">Reference proteome</keyword>
<dbReference type="eggNOG" id="ENOG502S3SW">
    <property type="taxonomic scope" value="Eukaryota"/>
</dbReference>
<evidence type="ECO:0000313" key="3">
    <source>
        <dbReference type="EMBL" id="EJD36364.1"/>
    </source>
</evidence>
<dbReference type="OMA" id="PTSARWD"/>
<dbReference type="KEGG" id="adl:AURDEDRAFT_174561"/>
<reference evidence="4" key="1">
    <citation type="journal article" date="2012" name="Science">
        <title>The Paleozoic origin of enzymatic lignin decomposition reconstructed from 31 fungal genomes.</title>
        <authorList>
            <person name="Floudas D."/>
            <person name="Binder M."/>
            <person name="Riley R."/>
            <person name="Barry K."/>
            <person name="Blanchette R.A."/>
            <person name="Henrissat B."/>
            <person name="Martinez A.T."/>
            <person name="Otillar R."/>
            <person name="Spatafora J.W."/>
            <person name="Yadav J.S."/>
            <person name="Aerts A."/>
            <person name="Benoit I."/>
            <person name="Boyd A."/>
            <person name="Carlson A."/>
            <person name="Copeland A."/>
            <person name="Coutinho P.M."/>
            <person name="de Vries R.P."/>
            <person name="Ferreira P."/>
            <person name="Findley K."/>
            <person name="Foster B."/>
            <person name="Gaskell J."/>
            <person name="Glotzer D."/>
            <person name="Gorecki P."/>
            <person name="Heitman J."/>
            <person name="Hesse C."/>
            <person name="Hori C."/>
            <person name="Igarashi K."/>
            <person name="Jurgens J.A."/>
            <person name="Kallen N."/>
            <person name="Kersten P."/>
            <person name="Kohler A."/>
            <person name="Kuees U."/>
            <person name="Kumar T.K.A."/>
            <person name="Kuo A."/>
            <person name="LaButti K."/>
            <person name="Larrondo L.F."/>
            <person name="Lindquist E."/>
            <person name="Ling A."/>
            <person name="Lombard V."/>
            <person name="Lucas S."/>
            <person name="Lundell T."/>
            <person name="Martin R."/>
            <person name="McLaughlin D.J."/>
            <person name="Morgenstern I."/>
            <person name="Morin E."/>
            <person name="Murat C."/>
            <person name="Nagy L.G."/>
            <person name="Nolan M."/>
            <person name="Ohm R.A."/>
            <person name="Patyshakuliyeva A."/>
            <person name="Rokas A."/>
            <person name="Ruiz-Duenas F.J."/>
            <person name="Sabat G."/>
            <person name="Salamov A."/>
            <person name="Samejima M."/>
            <person name="Schmutz J."/>
            <person name="Slot J.C."/>
            <person name="St John F."/>
            <person name="Stenlid J."/>
            <person name="Sun H."/>
            <person name="Sun S."/>
            <person name="Syed K."/>
            <person name="Tsang A."/>
            <person name="Wiebenga A."/>
            <person name="Young D."/>
            <person name="Pisabarro A."/>
            <person name="Eastwood D.C."/>
            <person name="Martin F."/>
            <person name="Cullen D."/>
            <person name="Grigoriev I.V."/>
            <person name="Hibbett D.S."/>
        </authorList>
    </citation>
    <scope>NUCLEOTIDE SEQUENCE [LARGE SCALE GENOMIC DNA]</scope>
    <source>
        <strain evidence="4">TFB10046</strain>
    </source>
</reference>
<protein>
    <recommendedName>
        <fullName evidence="2">AB hydrolase-1 domain-containing protein</fullName>
    </recommendedName>
</protein>
<feature type="compositionally biased region" description="Pro residues" evidence="1">
    <location>
        <begin position="30"/>
        <end position="42"/>
    </location>
</feature>
<name>J0WUB7_AURST</name>
<dbReference type="OrthoDB" id="94039at2759"/>
<dbReference type="AlphaFoldDB" id="J0WUB7"/>
<feature type="domain" description="AB hydrolase-1" evidence="2">
    <location>
        <begin position="129"/>
        <end position="417"/>
    </location>
</feature>
<dbReference type="InterPro" id="IPR000073">
    <property type="entry name" value="AB_hydrolase_1"/>
</dbReference>
<dbReference type="Proteomes" id="UP000006514">
    <property type="component" value="Unassembled WGS sequence"/>
</dbReference>
<evidence type="ECO:0000259" key="2">
    <source>
        <dbReference type="Pfam" id="PF12697"/>
    </source>
</evidence>
<feature type="region of interest" description="Disordered" evidence="1">
    <location>
        <begin position="1"/>
        <end position="81"/>
    </location>
</feature>
<gene>
    <name evidence="3" type="ORF">AURDEDRAFT_174561</name>
</gene>